<evidence type="ECO:0000256" key="1">
    <source>
        <dbReference type="ARBA" id="ARBA00011073"/>
    </source>
</evidence>
<dbReference type="InterPro" id="IPR040483">
    <property type="entry name" value="PatG_dom"/>
</dbReference>
<feature type="active site" description="Charge relay system" evidence="5">
    <location>
        <position position="28"/>
    </location>
</feature>
<evidence type="ECO:0000259" key="8">
    <source>
        <dbReference type="Pfam" id="PF18065"/>
    </source>
</evidence>
<dbReference type="RefSeq" id="WP_099150565.1">
    <property type="nucleotide sequence ID" value="NZ_PDUD01000019.1"/>
</dbReference>
<evidence type="ECO:0000259" key="7">
    <source>
        <dbReference type="Pfam" id="PF18047"/>
    </source>
</evidence>
<evidence type="ECO:0000259" key="6">
    <source>
        <dbReference type="Pfam" id="PF00082"/>
    </source>
</evidence>
<feature type="active site" description="Charge relay system" evidence="5">
    <location>
        <position position="61"/>
    </location>
</feature>
<dbReference type="Gene3D" id="3.40.50.200">
    <property type="entry name" value="Peptidase S8/S53 domain"/>
    <property type="match status" value="1"/>
</dbReference>
<dbReference type="InterPro" id="IPR036852">
    <property type="entry name" value="Peptidase_S8/S53_dom_sf"/>
</dbReference>
<organism evidence="9 10">
    <name type="scientific">Flavilitoribacter nigricans (strain ATCC 23147 / DSM 23189 / NBRC 102662 / NCIMB 1420 / SS-2)</name>
    <name type="common">Lewinella nigricans</name>
    <dbReference type="NCBI Taxonomy" id="1122177"/>
    <lineage>
        <taxon>Bacteria</taxon>
        <taxon>Pseudomonadati</taxon>
        <taxon>Bacteroidota</taxon>
        <taxon>Saprospiria</taxon>
        <taxon>Saprospirales</taxon>
        <taxon>Lewinellaceae</taxon>
        <taxon>Flavilitoribacter</taxon>
    </lineage>
</organism>
<keyword evidence="10" id="KW-1185">Reference proteome</keyword>
<evidence type="ECO:0000256" key="5">
    <source>
        <dbReference type="PROSITE-ProRule" id="PRU01240"/>
    </source>
</evidence>
<keyword evidence="2 5" id="KW-0645">Protease</keyword>
<dbReference type="AlphaFoldDB" id="A0A2D0NBT6"/>
<dbReference type="PANTHER" id="PTHR43806">
    <property type="entry name" value="PEPTIDASE S8"/>
    <property type="match status" value="1"/>
</dbReference>
<dbReference type="GO" id="GO:0006508">
    <property type="term" value="P:proteolysis"/>
    <property type="evidence" value="ECO:0007669"/>
    <property type="project" value="UniProtKB-KW"/>
</dbReference>
<feature type="domain" description="PatG" evidence="7">
    <location>
        <begin position="430"/>
        <end position="528"/>
    </location>
</feature>
<dbReference type="GO" id="GO:0005615">
    <property type="term" value="C:extracellular space"/>
    <property type="evidence" value="ECO:0007669"/>
    <property type="project" value="TreeGrafter"/>
</dbReference>
<dbReference type="SUPFAM" id="SSF52743">
    <property type="entry name" value="Subtilisin-like"/>
    <property type="match status" value="1"/>
</dbReference>
<feature type="domain" description="Peptidase S8/S53" evidence="6">
    <location>
        <begin position="22"/>
        <end position="263"/>
    </location>
</feature>
<dbReference type="PROSITE" id="PS00138">
    <property type="entry name" value="SUBTILASE_SER"/>
    <property type="match status" value="1"/>
</dbReference>
<comment type="caution">
    <text evidence="9">The sequence shown here is derived from an EMBL/GenBank/DDBJ whole genome shotgun (WGS) entry which is preliminary data.</text>
</comment>
<dbReference type="InterPro" id="IPR000209">
    <property type="entry name" value="Peptidase_S8/S53_dom"/>
</dbReference>
<dbReference type="InterPro" id="IPR034056">
    <property type="entry name" value="Pep_S8_PatG/PatA-like"/>
</dbReference>
<evidence type="ECO:0000256" key="3">
    <source>
        <dbReference type="ARBA" id="ARBA00022801"/>
    </source>
</evidence>
<accession>A0A2D0NBT6</accession>
<dbReference type="PANTHER" id="PTHR43806:SF11">
    <property type="entry name" value="CEREVISIN-RELATED"/>
    <property type="match status" value="1"/>
</dbReference>
<keyword evidence="3 5" id="KW-0378">Hydrolase</keyword>
<dbReference type="CDD" id="cd07476">
    <property type="entry name" value="Peptidases_S8_thiazoline_oxidase_subtilisin-like_protease"/>
    <property type="match status" value="1"/>
</dbReference>
<dbReference type="Proteomes" id="UP000223913">
    <property type="component" value="Unassembled WGS sequence"/>
</dbReference>
<evidence type="ECO:0000256" key="4">
    <source>
        <dbReference type="ARBA" id="ARBA00022825"/>
    </source>
</evidence>
<proteinExistence type="inferred from homology"/>
<dbReference type="EMBL" id="PDUD01000019">
    <property type="protein sequence ID" value="PHN05972.1"/>
    <property type="molecule type" value="Genomic_DNA"/>
</dbReference>
<dbReference type="OrthoDB" id="1055762at2"/>
<comment type="similarity">
    <text evidence="1 5">Belongs to the peptidase S8 family.</text>
</comment>
<dbReference type="Pfam" id="PF00082">
    <property type="entry name" value="Peptidase_S8"/>
    <property type="match status" value="1"/>
</dbReference>
<evidence type="ECO:0000313" key="9">
    <source>
        <dbReference type="EMBL" id="PHN05972.1"/>
    </source>
</evidence>
<dbReference type="PRINTS" id="PR00723">
    <property type="entry name" value="SUBTILISIN"/>
</dbReference>
<dbReference type="GO" id="GO:0004252">
    <property type="term" value="F:serine-type endopeptidase activity"/>
    <property type="evidence" value="ECO:0007669"/>
    <property type="project" value="UniProtKB-UniRule"/>
</dbReference>
<gene>
    <name evidence="9" type="ORF">CRP01_13440</name>
</gene>
<feature type="active site" description="Charge relay system" evidence="5">
    <location>
        <position position="225"/>
    </location>
</feature>
<dbReference type="InterPro" id="IPR023830">
    <property type="entry name" value="Peptidase_S8A_PatG"/>
</dbReference>
<sequence>MYDQVHEDIGRLWALTLGEPDIRIAIIDGPAELDHPALAGAQLSQVSIYGDDEASCEPSDHGTHVSSIIFGQHHSLVKGIAPQVTGIIIPLFEMTSDKKVQLATQLDLARAINKAIQHKVHVINISAGELDDFGEPDEVLARALEQCDKENILVVAAAGNNGCRCLHVPAAVPTVLTVGAMDISGIPLPDSNWGDAYLTNGLLAPGRNINGALTNGRYGPKSGTSFATPYVSGVVALLLSLLIKRGEQPDPHRIKNILLQTANPCPDRNIEECSRFLRGTLNVQAALQELILPAKVRPAERMEDFTSGAAQLATPIDTNSPLINIKNSSTMENVHKKLSELDQDVRNEGASVQVQLSESLELQPMENFSEAKTNESLSQAISDITVTTDLPRISPSEIEPSCGCGCGGKKESGGCSCGGKKGNAGATHQKVYALGTIGYDFVNESRRDSFLQHINDNLNDPQVVIDHLESGNMYEATELIWTLEQEGTPIYAIHPLGAYAHLTYERLVDSLKGQLEENGVERVAVPGIIAGKVTLLNGQVVPAIVPSLRGMAEWSTQALAEAVGDTSTIEALANFLERVYYEFRNFGLTPQERALNYAATNAFTANSVFQAAAADSLQLTDIKVTKSPIVRPGVDGYDVQLIFFDPLQRYEKARKVYRYTVDVSDVVPVTIGSVRSWYIH</sequence>
<protein>
    <submittedName>
        <fullName evidence="9">Peptidase S8</fullName>
    </submittedName>
</protein>
<dbReference type="PROSITE" id="PS51892">
    <property type="entry name" value="SUBTILASE"/>
    <property type="match status" value="1"/>
</dbReference>
<name>A0A2D0NBT6_FLAN2</name>
<dbReference type="InterPro" id="IPR015500">
    <property type="entry name" value="Peptidase_S8_subtilisin-rel"/>
</dbReference>
<keyword evidence="4 5" id="KW-0720">Serine protease</keyword>
<dbReference type="NCBIfam" id="TIGR03895">
    <property type="entry name" value="protease_PatA"/>
    <property type="match status" value="1"/>
</dbReference>
<dbReference type="Pfam" id="PF18047">
    <property type="entry name" value="PatG_D"/>
    <property type="match status" value="1"/>
</dbReference>
<feature type="domain" description="PatG C-terminal" evidence="8">
    <location>
        <begin position="568"/>
        <end position="677"/>
    </location>
</feature>
<dbReference type="InterPro" id="IPR023828">
    <property type="entry name" value="Peptidase_S8_Ser-AS"/>
</dbReference>
<evidence type="ECO:0000313" key="10">
    <source>
        <dbReference type="Proteomes" id="UP000223913"/>
    </source>
</evidence>
<dbReference type="Pfam" id="PF18065">
    <property type="entry name" value="PatG_C"/>
    <property type="match status" value="1"/>
</dbReference>
<dbReference type="InterPro" id="IPR040636">
    <property type="entry name" value="PatG_C"/>
</dbReference>
<evidence type="ECO:0000256" key="2">
    <source>
        <dbReference type="ARBA" id="ARBA00022670"/>
    </source>
</evidence>
<reference evidence="9 10" key="1">
    <citation type="submission" date="2017-10" db="EMBL/GenBank/DDBJ databases">
        <title>The draft genome sequence of Lewinella nigricans NBRC 102662.</title>
        <authorList>
            <person name="Wang K."/>
        </authorList>
    </citation>
    <scope>NUCLEOTIDE SEQUENCE [LARGE SCALE GENOMIC DNA]</scope>
    <source>
        <strain evidence="9 10">NBRC 102662</strain>
    </source>
</reference>
<dbReference type="InterPro" id="IPR050131">
    <property type="entry name" value="Peptidase_S8_subtilisin-like"/>
</dbReference>